<organism evidence="9 10">
    <name type="scientific">Brevinema andersonii</name>
    <dbReference type="NCBI Taxonomy" id="34097"/>
    <lineage>
        <taxon>Bacteria</taxon>
        <taxon>Pseudomonadati</taxon>
        <taxon>Spirochaetota</taxon>
        <taxon>Spirochaetia</taxon>
        <taxon>Brevinematales</taxon>
        <taxon>Brevinemataceae</taxon>
        <taxon>Brevinema</taxon>
    </lineage>
</organism>
<keyword evidence="5" id="KW-0133">Cell shape</keyword>
<comment type="subcellular location">
    <subcellularLocation>
        <location evidence="1">Cell membrane</location>
        <topology evidence="1">Multi-pass membrane protein</topology>
    </subcellularLocation>
</comment>
<protein>
    <submittedName>
        <fullName evidence="9">Rod shape-determining protein MreD</fullName>
    </submittedName>
</protein>
<sequence>MKDSRISFFFYFVITFILLSLQSTQFISIVNVYPDFIMILTIIYAFFFGPMVGMLSGFFLGLLLDVMSGVLFGLDSFVFTLLGSCVFLFQRTVKFPYIISLIFYLILGTIIKYILYALFYWIFDHTNIIDPGFVLKIFSEIILNVIFGVVLYIIAAHIDHREYHD</sequence>
<evidence type="ECO:0000313" key="9">
    <source>
        <dbReference type="EMBL" id="SFB90012.1"/>
    </source>
</evidence>
<dbReference type="STRING" id="34097.SAMN02745150_01245"/>
<dbReference type="InterPro" id="IPR007227">
    <property type="entry name" value="Cell_shape_determining_MreD"/>
</dbReference>
<name>A0A1I1ETK1_BREAD</name>
<gene>
    <name evidence="9" type="ORF">SAMN02745150_01245</name>
</gene>
<feature type="transmembrane region" description="Helical" evidence="8">
    <location>
        <begin position="6"/>
        <end position="24"/>
    </location>
</feature>
<feature type="transmembrane region" description="Helical" evidence="8">
    <location>
        <begin position="135"/>
        <end position="155"/>
    </location>
</feature>
<accession>A0A1I1ETK1</accession>
<keyword evidence="3" id="KW-1003">Cell membrane</keyword>
<evidence type="ECO:0000256" key="6">
    <source>
        <dbReference type="ARBA" id="ARBA00022989"/>
    </source>
</evidence>
<evidence type="ECO:0000256" key="1">
    <source>
        <dbReference type="ARBA" id="ARBA00004651"/>
    </source>
</evidence>
<dbReference type="GO" id="GO:0008360">
    <property type="term" value="P:regulation of cell shape"/>
    <property type="evidence" value="ECO:0007669"/>
    <property type="project" value="UniProtKB-KW"/>
</dbReference>
<dbReference type="Pfam" id="PF04093">
    <property type="entry name" value="MreD"/>
    <property type="match status" value="1"/>
</dbReference>
<dbReference type="EMBL" id="FOKY01000017">
    <property type="protein sequence ID" value="SFB90012.1"/>
    <property type="molecule type" value="Genomic_DNA"/>
</dbReference>
<evidence type="ECO:0000256" key="3">
    <source>
        <dbReference type="ARBA" id="ARBA00022475"/>
    </source>
</evidence>
<dbReference type="Proteomes" id="UP000240042">
    <property type="component" value="Unassembled WGS sequence"/>
</dbReference>
<dbReference type="NCBIfam" id="TIGR03426">
    <property type="entry name" value="shape_MreD"/>
    <property type="match status" value="1"/>
</dbReference>
<evidence type="ECO:0000256" key="7">
    <source>
        <dbReference type="ARBA" id="ARBA00023136"/>
    </source>
</evidence>
<comment type="similarity">
    <text evidence="2">Belongs to the MreD family.</text>
</comment>
<feature type="transmembrane region" description="Helical" evidence="8">
    <location>
        <begin position="70"/>
        <end position="89"/>
    </location>
</feature>
<dbReference type="Gene3D" id="1.10.1760.20">
    <property type="match status" value="1"/>
</dbReference>
<keyword evidence="7 8" id="KW-0472">Membrane</keyword>
<feature type="transmembrane region" description="Helical" evidence="8">
    <location>
        <begin position="101"/>
        <end position="123"/>
    </location>
</feature>
<dbReference type="AlphaFoldDB" id="A0A1I1ETK1"/>
<evidence type="ECO:0000313" key="10">
    <source>
        <dbReference type="Proteomes" id="UP000240042"/>
    </source>
</evidence>
<evidence type="ECO:0000256" key="2">
    <source>
        <dbReference type="ARBA" id="ARBA00007776"/>
    </source>
</evidence>
<keyword evidence="10" id="KW-1185">Reference proteome</keyword>
<evidence type="ECO:0000256" key="5">
    <source>
        <dbReference type="ARBA" id="ARBA00022960"/>
    </source>
</evidence>
<proteinExistence type="inferred from homology"/>
<keyword evidence="6 8" id="KW-1133">Transmembrane helix</keyword>
<evidence type="ECO:0000256" key="4">
    <source>
        <dbReference type="ARBA" id="ARBA00022692"/>
    </source>
</evidence>
<keyword evidence="4 8" id="KW-0812">Transmembrane</keyword>
<dbReference type="RefSeq" id="WP_092319744.1">
    <property type="nucleotide sequence ID" value="NZ_FOKY01000017.1"/>
</dbReference>
<reference evidence="10" key="1">
    <citation type="submission" date="2016-10" db="EMBL/GenBank/DDBJ databases">
        <authorList>
            <person name="Varghese N."/>
            <person name="Submissions S."/>
        </authorList>
    </citation>
    <scope>NUCLEOTIDE SEQUENCE [LARGE SCALE GENOMIC DNA]</scope>
    <source>
        <strain evidence="10">ATCC 43811</strain>
    </source>
</reference>
<dbReference type="GO" id="GO:0005886">
    <property type="term" value="C:plasma membrane"/>
    <property type="evidence" value="ECO:0007669"/>
    <property type="project" value="UniProtKB-SubCell"/>
</dbReference>
<evidence type="ECO:0000256" key="8">
    <source>
        <dbReference type="SAM" id="Phobius"/>
    </source>
</evidence>
<feature type="transmembrane region" description="Helical" evidence="8">
    <location>
        <begin position="36"/>
        <end position="64"/>
    </location>
</feature>